<gene>
    <name evidence="2" type="ORF">PCOR1329_LOCUS79670</name>
</gene>
<evidence type="ECO:0000313" key="3">
    <source>
        <dbReference type="Proteomes" id="UP001189429"/>
    </source>
</evidence>
<feature type="compositionally biased region" description="Gly residues" evidence="1">
    <location>
        <begin position="746"/>
        <end position="755"/>
    </location>
</feature>
<comment type="caution">
    <text evidence="2">The sequence shown here is derived from an EMBL/GenBank/DDBJ whole genome shotgun (WGS) entry which is preliminary data.</text>
</comment>
<sequence length="858" mass="92334">MPARAPYQAALTLQQRVACIAEAESRWDIHKHADGSWMELPKGAPLGPVHFASVKQHKHLSHVGDWARERAIEGWMAFEADPRAIRLHGQRPLQSRCRLPPWWLDERFGESSPAHGLRTGTKLPLLQKFPDLETVLRRWHELHEAERSEDKKVSFHDTLFSFNAELRRTREGFEQAGMHGRLPEKVSVGWFAGQKRRLGILNSAVQSTEVRRPERAAIEQFWASCARTQEEHGIARDLVLIFDEVPDYYMAVPKRVQSTAKERSKATGRRCKRTSRGRVSFTACLSFSPAERGRVLLLVKSCRPPMLKAIQEDFGGHVEVVARRGSVMTGTTHARVVLEKMIGPLADHIRHARGLPPQSKILYTEDPAPAHTGDKCKASGEGDLQRKRREALAKFNLVRELLPENSTPDLCEVDQIAKIVKQEKNNVLHEILGDGPDIRLRPSRSPNAAAHMAPGGPLVTDCGSMRSPTLYHIAGAWAAAWASVSQLTLCAAFVRCGWLTEGQAAGVLREHPSAVLAGVNDLRRRQQALRKQNVWLHADQDFSGGPAAEAPDAPAPSAEELAVLRRNQQELARIRGKLLDSILAQLAGGAEDADGARLSRALDVSRATPFESTLANIAELPTQDNVGESKYFLAAVPVALKKSKLFTKEKRRALVNDVLDWHFLQLERTYVRLLEAKDPRVWRVAAGRAQQTTLSAWLWSILASAAKKDQTGADDVWRRMVGDFKKASLNPGSLHRTKKAPSAKGAGKGEAGAGGAAPAAAPPSGAGGLHRIKRVSAAAVAGKIGAGSGAAASAAAAPSGAAPSVQGPPQGADPAAAAASGAAPPAPGGAARVCAGLVALLASEAAAATGAAAAAAPH</sequence>
<organism evidence="2 3">
    <name type="scientific">Prorocentrum cordatum</name>
    <dbReference type="NCBI Taxonomy" id="2364126"/>
    <lineage>
        <taxon>Eukaryota</taxon>
        <taxon>Sar</taxon>
        <taxon>Alveolata</taxon>
        <taxon>Dinophyceae</taxon>
        <taxon>Prorocentrales</taxon>
        <taxon>Prorocentraceae</taxon>
        <taxon>Prorocentrum</taxon>
    </lineage>
</organism>
<feature type="region of interest" description="Disordered" evidence="1">
    <location>
        <begin position="728"/>
        <end position="767"/>
    </location>
</feature>
<keyword evidence="3" id="KW-1185">Reference proteome</keyword>
<dbReference type="EMBL" id="CAUYUJ010021204">
    <property type="protein sequence ID" value="CAK0903329.1"/>
    <property type="molecule type" value="Genomic_DNA"/>
</dbReference>
<proteinExistence type="predicted"/>
<dbReference type="Proteomes" id="UP001189429">
    <property type="component" value="Unassembled WGS sequence"/>
</dbReference>
<evidence type="ECO:0000256" key="1">
    <source>
        <dbReference type="SAM" id="MobiDB-lite"/>
    </source>
</evidence>
<feature type="region of interest" description="Disordered" evidence="1">
    <location>
        <begin position="799"/>
        <end position="823"/>
    </location>
</feature>
<evidence type="ECO:0000313" key="2">
    <source>
        <dbReference type="EMBL" id="CAK0903329.1"/>
    </source>
</evidence>
<accession>A0ABN9XTH2</accession>
<reference evidence="2" key="1">
    <citation type="submission" date="2023-10" db="EMBL/GenBank/DDBJ databases">
        <authorList>
            <person name="Chen Y."/>
            <person name="Shah S."/>
            <person name="Dougan E. K."/>
            <person name="Thang M."/>
            <person name="Chan C."/>
        </authorList>
    </citation>
    <scope>NUCLEOTIDE SEQUENCE [LARGE SCALE GENOMIC DNA]</scope>
</reference>
<name>A0ABN9XTH2_9DINO</name>
<protein>
    <submittedName>
        <fullName evidence="2">Uncharacterized protein</fullName>
    </submittedName>
</protein>